<dbReference type="PANTHER" id="PTHR43823:SF3">
    <property type="entry name" value="MULTIDRUG EXPORT PROTEIN MEPA"/>
    <property type="match status" value="1"/>
</dbReference>
<organism evidence="11 12">
    <name type="scientific">Ruminiclostridium sufflavum DSM 19573</name>
    <dbReference type="NCBI Taxonomy" id="1121337"/>
    <lineage>
        <taxon>Bacteria</taxon>
        <taxon>Bacillati</taxon>
        <taxon>Bacillota</taxon>
        <taxon>Clostridia</taxon>
        <taxon>Eubacteriales</taxon>
        <taxon>Oscillospiraceae</taxon>
        <taxon>Ruminiclostridium</taxon>
    </lineage>
</organism>
<keyword evidence="7 10" id="KW-1133">Transmembrane helix</keyword>
<dbReference type="PANTHER" id="PTHR43823">
    <property type="entry name" value="SPORULATION PROTEIN YKVU"/>
    <property type="match status" value="1"/>
</dbReference>
<dbReference type="RefSeq" id="WP_110461717.1">
    <property type="nucleotide sequence ID" value="NZ_QKMR01000008.1"/>
</dbReference>
<dbReference type="Proteomes" id="UP000248132">
    <property type="component" value="Unassembled WGS sequence"/>
</dbReference>
<evidence type="ECO:0000313" key="12">
    <source>
        <dbReference type="Proteomes" id="UP000248132"/>
    </source>
</evidence>
<sequence>MVQVKDTRTKLITEKPFRLMLSLSLPAIIGMVVIGLYNFIDAVFVGQMISPQAMGAVTVSYPFTLVNSAIATLIGVGSASVLSRAIGKKEQSTIDKIMGNLIMSVLLLSVAVTVLGMIFTRQILILSGAKGEILENAVIYLRIIFAGSIFVNFSQAANMVMRGEGLLKRAMLIMGAGAVLNIILAPIMISITHSVSGAAYATVTAQVTQAVITLWYFLKKSKNVGIHAIRIDKALIPEVLSVGISAMLMQLMQLIQQTIMYNTAASYGGNEWQIILGACLRIQAFAFIPLWGISQGFQPAIGTNYGAKEYLRVKKITRTFIIGATVFSLLFYIPVMAFPQAMLSMFITEAGTAQMGVGSLRLFFSTYILLGVMILSITLFQSLGKGGIAAILTLLRQMVFFIPLALILPGVGSLGIHGVFLAPVLTDIGVLVLSSILIAKVFIKMNTFKSSNYTNISENQVICPAQKNS</sequence>
<dbReference type="EMBL" id="QKMR01000008">
    <property type="protein sequence ID" value="PYG87966.1"/>
    <property type="molecule type" value="Genomic_DNA"/>
</dbReference>
<feature type="transmembrane region" description="Helical" evidence="10">
    <location>
        <begin position="387"/>
        <end position="408"/>
    </location>
</feature>
<evidence type="ECO:0000256" key="3">
    <source>
        <dbReference type="ARBA" id="ARBA00022106"/>
    </source>
</evidence>
<protein>
    <recommendedName>
        <fullName evidence="3">Multidrug export protein MepA</fullName>
    </recommendedName>
</protein>
<feature type="transmembrane region" description="Helical" evidence="10">
    <location>
        <begin position="239"/>
        <end position="260"/>
    </location>
</feature>
<keyword evidence="9" id="KW-0046">Antibiotic resistance</keyword>
<dbReference type="InterPro" id="IPR002528">
    <property type="entry name" value="MATE_fam"/>
</dbReference>
<feature type="transmembrane region" description="Helical" evidence="10">
    <location>
        <begin position="197"/>
        <end position="218"/>
    </location>
</feature>
<feature type="transmembrane region" description="Helical" evidence="10">
    <location>
        <begin position="420"/>
        <end position="443"/>
    </location>
</feature>
<feature type="transmembrane region" description="Helical" evidence="10">
    <location>
        <begin position="172"/>
        <end position="191"/>
    </location>
</feature>
<feature type="transmembrane region" description="Helical" evidence="10">
    <location>
        <begin position="139"/>
        <end position="160"/>
    </location>
</feature>
<dbReference type="Pfam" id="PF01554">
    <property type="entry name" value="MatE"/>
    <property type="match status" value="2"/>
</dbReference>
<keyword evidence="4" id="KW-0813">Transport</keyword>
<evidence type="ECO:0000313" key="11">
    <source>
        <dbReference type="EMBL" id="PYG87966.1"/>
    </source>
</evidence>
<feature type="transmembrane region" description="Helical" evidence="10">
    <location>
        <begin position="272"/>
        <end position="293"/>
    </location>
</feature>
<dbReference type="GO" id="GO:0015297">
    <property type="term" value="F:antiporter activity"/>
    <property type="evidence" value="ECO:0007669"/>
    <property type="project" value="InterPro"/>
</dbReference>
<feature type="transmembrane region" description="Helical" evidence="10">
    <location>
        <begin position="97"/>
        <end position="119"/>
    </location>
</feature>
<evidence type="ECO:0000256" key="2">
    <source>
        <dbReference type="ARBA" id="ARBA00008417"/>
    </source>
</evidence>
<feature type="transmembrane region" description="Helical" evidence="10">
    <location>
        <begin position="60"/>
        <end position="85"/>
    </location>
</feature>
<evidence type="ECO:0000256" key="7">
    <source>
        <dbReference type="ARBA" id="ARBA00022989"/>
    </source>
</evidence>
<comment type="subcellular location">
    <subcellularLocation>
        <location evidence="1">Cell membrane</location>
        <topology evidence="1">Multi-pass membrane protein</topology>
    </subcellularLocation>
</comment>
<dbReference type="InterPro" id="IPR048279">
    <property type="entry name" value="MdtK-like"/>
</dbReference>
<reference evidence="11 12" key="1">
    <citation type="submission" date="2018-06" db="EMBL/GenBank/DDBJ databases">
        <title>Genomic Encyclopedia of Type Strains, Phase I: the one thousand microbial genomes (KMG-I) project.</title>
        <authorList>
            <person name="Kyrpides N."/>
        </authorList>
    </citation>
    <scope>NUCLEOTIDE SEQUENCE [LARGE SCALE GENOMIC DNA]</scope>
    <source>
        <strain evidence="11 12">DSM 19573</strain>
    </source>
</reference>
<dbReference type="PIRSF" id="PIRSF006603">
    <property type="entry name" value="DinF"/>
    <property type="match status" value="1"/>
</dbReference>
<comment type="similarity">
    <text evidence="2">Belongs to the multi antimicrobial extrusion (MATE) (TC 2.A.66.1) family. MepA subfamily.</text>
</comment>
<evidence type="ECO:0000256" key="1">
    <source>
        <dbReference type="ARBA" id="ARBA00004651"/>
    </source>
</evidence>
<dbReference type="InterPro" id="IPR045070">
    <property type="entry name" value="MATE_MepA-like"/>
</dbReference>
<dbReference type="GO" id="GO:0042910">
    <property type="term" value="F:xenobiotic transmembrane transporter activity"/>
    <property type="evidence" value="ECO:0007669"/>
    <property type="project" value="InterPro"/>
</dbReference>
<evidence type="ECO:0000256" key="10">
    <source>
        <dbReference type="SAM" id="Phobius"/>
    </source>
</evidence>
<feature type="transmembrane region" description="Helical" evidence="10">
    <location>
        <begin position="21"/>
        <end position="40"/>
    </location>
</feature>
<gene>
    <name evidence="11" type="ORF">LY28_01676</name>
</gene>
<evidence type="ECO:0000256" key="8">
    <source>
        <dbReference type="ARBA" id="ARBA00023136"/>
    </source>
</evidence>
<keyword evidence="8 10" id="KW-0472">Membrane</keyword>
<comment type="caution">
    <text evidence="11">The sequence shown here is derived from an EMBL/GenBank/DDBJ whole genome shotgun (WGS) entry which is preliminary data.</text>
</comment>
<dbReference type="AlphaFoldDB" id="A0A318XMI2"/>
<name>A0A318XMI2_9FIRM</name>
<dbReference type="InterPro" id="IPR051327">
    <property type="entry name" value="MATE_MepA_subfamily"/>
</dbReference>
<dbReference type="CDD" id="cd13143">
    <property type="entry name" value="MATE_MepA_like"/>
    <property type="match status" value="1"/>
</dbReference>
<feature type="transmembrane region" description="Helical" evidence="10">
    <location>
        <begin position="362"/>
        <end position="380"/>
    </location>
</feature>
<dbReference type="NCBIfam" id="TIGR00797">
    <property type="entry name" value="matE"/>
    <property type="match status" value="1"/>
</dbReference>
<dbReference type="GO" id="GO:0005886">
    <property type="term" value="C:plasma membrane"/>
    <property type="evidence" value="ECO:0007669"/>
    <property type="project" value="UniProtKB-SubCell"/>
</dbReference>
<evidence type="ECO:0000256" key="5">
    <source>
        <dbReference type="ARBA" id="ARBA00022475"/>
    </source>
</evidence>
<accession>A0A318XMI2</accession>
<keyword evidence="6 10" id="KW-0812">Transmembrane</keyword>
<keyword evidence="12" id="KW-1185">Reference proteome</keyword>
<dbReference type="OrthoDB" id="9811110at2"/>
<evidence type="ECO:0000256" key="4">
    <source>
        <dbReference type="ARBA" id="ARBA00022448"/>
    </source>
</evidence>
<keyword evidence="5" id="KW-1003">Cell membrane</keyword>
<evidence type="ECO:0000256" key="6">
    <source>
        <dbReference type="ARBA" id="ARBA00022692"/>
    </source>
</evidence>
<evidence type="ECO:0000256" key="9">
    <source>
        <dbReference type="ARBA" id="ARBA00023251"/>
    </source>
</evidence>
<feature type="transmembrane region" description="Helical" evidence="10">
    <location>
        <begin position="320"/>
        <end position="342"/>
    </location>
</feature>
<proteinExistence type="inferred from homology"/>
<dbReference type="GO" id="GO:0046677">
    <property type="term" value="P:response to antibiotic"/>
    <property type="evidence" value="ECO:0007669"/>
    <property type="project" value="UniProtKB-KW"/>
</dbReference>